<gene>
    <name evidence="2" type="ORF">HannXRQ_Chr12g0382911</name>
</gene>
<keyword evidence="1" id="KW-0812">Transmembrane</keyword>
<organism evidence="2 3">
    <name type="scientific">Helianthus annuus</name>
    <name type="common">Common sunflower</name>
    <dbReference type="NCBI Taxonomy" id="4232"/>
    <lineage>
        <taxon>Eukaryota</taxon>
        <taxon>Viridiplantae</taxon>
        <taxon>Streptophyta</taxon>
        <taxon>Embryophyta</taxon>
        <taxon>Tracheophyta</taxon>
        <taxon>Spermatophyta</taxon>
        <taxon>Magnoliopsida</taxon>
        <taxon>eudicotyledons</taxon>
        <taxon>Gunneridae</taxon>
        <taxon>Pentapetalae</taxon>
        <taxon>asterids</taxon>
        <taxon>campanulids</taxon>
        <taxon>Asterales</taxon>
        <taxon>Asteraceae</taxon>
        <taxon>Asteroideae</taxon>
        <taxon>Heliantheae alliance</taxon>
        <taxon>Heliantheae</taxon>
        <taxon>Helianthus</taxon>
    </lineage>
</organism>
<dbReference type="EMBL" id="CM007901">
    <property type="protein sequence ID" value="OTG06268.1"/>
    <property type="molecule type" value="Genomic_DNA"/>
</dbReference>
<dbReference type="AlphaFoldDB" id="A0A251T591"/>
<keyword evidence="1" id="KW-0472">Membrane</keyword>
<dbReference type="Proteomes" id="UP000215914">
    <property type="component" value="Chromosome 12"/>
</dbReference>
<protein>
    <submittedName>
        <fullName evidence="2">Uncharacterized protein</fullName>
    </submittedName>
</protein>
<sequence length="146" mass="16667">MHPPSSVSVRNGLHLLFQFPLGIPTVAIIMIISRRQIDETTIDPLELLKNLKGWTVKKYKCTETNGRYRVDKTYRHPKSKKWLRSLCKVREFILDSSYTGKASDNGEGGTQLVKITGFFGLKFGEFGVMSIGDFHNLQFSKLKLPY</sequence>
<dbReference type="InParanoid" id="A0A251T591"/>
<evidence type="ECO:0000313" key="2">
    <source>
        <dbReference type="EMBL" id="OTG06268.1"/>
    </source>
</evidence>
<evidence type="ECO:0000256" key="1">
    <source>
        <dbReference type="SAM" id="Phobius"/>
    </source>
</evidence>
<proteinExistence type="predicted"/>
<accession>A0A251T591</accession>
<feature type="transmembrane region" description="Helical" evidence="1">
    <location>
        <begin position="12"/>
        <end position="32"/>
    </location>
</feature>
<keyword evidence="1" id="KW-1133">Transmembrane helix</keyword>
<reference evidence="3" key="1">
    <citation type="journal article" date="2017" name="Nature">
        <title>The sunflower genome provides insights into oil metabolism, flowering and Asterid evolution.</title>
        <authorList>
            <person name="Badouin H."/>
            <person name="Gouzy J."/>
            <person name="Grassa C.J."/>
            <person name="Murat F."/>
            <person name="Staton S.E."/>
            <person name="Cottret L."/>
            <person name="Lelandais-Briere C."/>
            <person name="Owens G.L."/>
            <person name="Carrere S."/>
            <person name="Mayjonade B."/>
            <person name="Legrand L."/>
            <person name="Gill N."/>
            <person name="Kane N.C."/>
            <person name="Bowers J.E."/>
            <person name="Hubner S."/>
            <person name="Bellec A."/>
            <person name="Berard A."/>
            <person name="Berges H."/>
            <person name="Blanchet N."/>
            <person name="Boniface M.C."/>
            <person name="Brunel D."/>
            <person name="Catrice O."/>
            <person name="Chaidir N."/>
            <person name="Claudel C."/>
            <person name="Donnadieu C."/>
            <person name="Faraut T."/>
            <person name="Fievet G."/>
            <person name="Helmstetter N."/>
            <person name="King M."/>
            <person name="Knapp S.J."/>
            <person name="Lai Z."/>
            <person name="Le Paslier M.C."/>
            <person name="Lippi Y."/>
            <person name="Lorenzon L."/>
            <person name="Mandel J.R."/>
            <person name="Marage G."/>
            <person name="Marchand G."/>
            <person name="Marquand E."/>
            <person name="Bret-Mestries E."/>
            <person name="Morien E."/>
            <person name="Nambeesan S."/>
            <person name="Nguyen T."/>
            <person name="Pegot-Espagnet P."/>
            <person name="Pouilly N."/>
            <person name="Raftis F."/>
            <person name="Sallet E."/>
            <person name="Schiex T."/>
            <person name="Thomas J."/>
            <person name="Vandecasteele C."/>
            <person name="Vares D."/>
            <person name="Vear F."/>
            <person name="Vautrin S."/>
            <person name="Crespi M."/>
            <person name="Mangin B."/>
            <person name="Burke J.M."/>
            <person name="Salse J."/>
            <person name="Munos S."/>
            <person name="Vincourt P."/>
            <person name="Rieseberg L.H."/>
            <person name="Langlade N.B."/>
        </authorList>
    </citation>
    <scope>NUCLEOTIDE SEQUENCE [LARGE SCALE GENOMIC DNA]</scope>
    <source>
        <strain evidence="3">cv. SF193</strain>
    </source>
</reference>
<name>A0A251T591_HELAN</name>
<evidence type="ECO:0000313" key="3">
    <source>
        <dbReference type="Proteomes" id="UP000215914"/>
    </source>
</evidence>
<keyword evidence="3" id="KW-1185">Reference proteome</keyword>